<protein>
    <submittedName>
        <fullName evidence="7">TlpA family protein disulfide reductase</fullName>
    </submittedName>
</protein>
<dbReference type="GO" id="GO:0016491">
    <property type="term" value="F:oxidoreductase activity"/>
    <property type="evidence" value="ECO:0007669"/>
    <property type="project" value="InterPro"/>
</dbReference>
<dbReference type="Pfam" id="PF08534">
    <property type="entry name" value="Redoxin"/>
    <property type="match status" value="1"/>
</dbReference>
<dbReference type="OrthoDB" id="1096670at2"/>
<evidence type="ECO:0000256" key="3">
    <source>
        <dbReference type="ARBA" id="ARBA00023157"/>
    </source>
</evidence>
<name>A0A562YHI1_9FLAO</name>
<dbReference type="EMBL" id="SMZJ02000001">
    <property type="protein sequence ID" value="TWO34475.1"/>
    <property type="molecule type" value="Genomic_DNA"/>
</dbReference>
<comment type="caution">
    <text evidence="7">The sequence shown here is derived from an EMBL/GenBank/DDBJ whole genome shotgun (WGS) entry which is preliminary data.</text>
</comment>
<keyword evidence="8" id="KW-1185">Reference proteome</keyword>
<dbReference type="RefSeq" id="WP_133354746.1">
    <property type="nucleotide sequence ID" value="NZ_SMZJ02000001.1"/>
</dbReference>
<evidence type="ECO:0000256" key="5">
    <source>
        <dbReference type="SAM" id="SignalP"/>
    </source>
</evidence>
<keyword evidence="5" id="KW-0732">Signal</keyword>
<dbReference type="InterPro" id="IPR013766">
    <property type="entry name" value="Thioredoxin_domain"/>
</dbReference>
<dbReference type="SUPFAM" id="SSF52833">
    <property type="entry name" value="Thioredoxin-like"/>
    <property type="match status" value="1"/>
</dbReference>
<evidence type="ECO:0000313" key="7">
    <source>
        <dbReference type="EMBL" id="TWO34475.1"/>
    </source>
</evidence>
<evidence type="ECO:0000313" key="8">
    <source>
        <dbReference type="Proteomes" id="UP000295814"/>
    </source>
</evidence>
<proteinExistence type="predicted"/>
<evidence type="ECO:0000256" key="1">
    <source>
        <dbReference type="ARBA" id="ARBA00004196"/>
    </source>
</evidence>
<evidence type="ECO:0000256" key="4">
    <source>
        <dbReference type="ARBA" id="ARBA00023284"/>
    </source>
</evidence>
<evidence type="ECO:0000256" key="2">
    <source>
        <dbReference type="ARBA" id="ARBA00022748"/>
    </source>
</evidence>
<feature type="signal peptide" evidence="5">
    <location>
        <begin position="1"/>
        <end position="19"/>
    </location>
</feature>
<keyword evidence="4" id="KW-0676">Redox-active center</keyword>
<dbReference type="PANTHER" id="PTHR42852:SF6">
    <property type="entry name" value="THIOL:DISULFIDE INTERCHANGE PROTEIN DSBE"/>
    <property type="match status" value="1"/>
</dbReference>
<dbReference type="InterPro" id="IPR036249">
    <property type="entry name" value="Thioredoxin-like_sf"/>
</dbReference>
<reference evidence="7 8" key="2">
    <citation type="submission" date="2019-07" db="EMBL/GenBank/DDBJ databases">
        <title>Seonamhaeicola sp. W255 draft genome.</title>
        <authorList>
            <person name="Zhang X.-Y."/>
            <person name="Zhang R."/>
            <person name="Zhong Y.-L."/>
            <person name="Du Z.-J."/>
        </authorList>
    </citation>
    <scope>NUCLEOTIDE SEQUENCE [LARGE SCALE GENOMIC DNA]</scope>
    <source>
        <strain evidence="7 8">W255</strain>
    </source>
</reference>
<dbReference type="CDD" id="cd02966">
    <property type="entry name" value="TlpA_like_family"/>
    <property type="match status" value="1"/>
</dbReference>
<keyword evidence="2" id="KW-0201">Cytochrome c-type biogenesis</keyword>
<dbReference type="InterPro" id="IPR013740">
    <property type="entry name" value="Redoxin"/>
</dbReference>
<reference evidence="7 8" key="1">
    <citation type="submission" date="2019-03" db="EMBL/GenBank/DDBJ databases">
        <authorList>
            <person name="Zhong Y.L."/>
        </authorList>
    </citation>
    <scope>NUCLEOTIDE SEQUENCE [LARGE SCALE GENOMIC DNA]</scope>
    <source>
        <strain evidence="7 8">W255</strain>
    </source>
</reference>
<organism evidence="7 8">
    <name type="scientific">Seonamhaeicola sediminis</name>
    <dbReference type="NCBI Taxonomy" id="2528206"/>
    <lineage>
        <taxon>Bacteria</taxon>
        <taxon>Pseudomonadati</taxon>
        <taxon>Bacteroidota</taxon>
        <taxon>Flavobacteriia</taxon>
        <taxon>Flavobacteriales</taxon>
        <taxon>Flavobacteriaceae</taxon>
    </lineage>
</organism>
<accession>A0A562YHI1</accession>
<gene>
    <name evidence="7" type="ORF">E1J38_001070</name>
</gene>
<dbReference type="GO" id="GO:0017004">
    <property type="term" value="P:cytochrome complex assembly"/>
    <property type="evidence" value="ECO:0007669"/>
    <property type="project" value="UniProtKB-KW"/>
</dbReference>
<dbReference type="Gene3D" id="3.40.30.10">
    <property type="entry name" value="Glutaredoxin"/>
    <property type="match status" value="1"/>
</dbReference>
<feature type="domain" description="Thioredoxin" evidence="6">
    <location>
        <begin position="707"/>
        <end position="854"/>
    </location>
</feature>
<dbReference type="PANTHER" id="PTHR42852">
    <property type="entry name" value="THIOL:DISULFIDE INTERCHANGE PROTEIN DSBE"/>
    <property type="match status" value="1"/>
</dbReference>
<dbReference type="Proteomes" id="UP000295814">
    <property type="component" value="Unassembled WGS sequence"/>
</dbReference>
<sequence>MKNIISMLFFGLVTLYSFAQKTIENPEYGYSTYPGEILKIEIHDTTTVMHFKIKKLPWGYFHLHKESHIISGKDNDKQFVTKLTGAYFGRNDFPESGEVTYQLYFPPLDKAVTTFDFGVDKERGWQVYNIVLQEDENIALLPKSLRGNWLLADGSNRWDYGFNTKNAIVEGQVWDYKTVEQNGKKYTITLEHYGKLKTIYAKQGKNGLVAFGASPKTLKDYGLKRVYKPKFKLENDVPFETVAFAIDSATYSGYIKGFSERMKQKTGMLYVNNPFLGGQESYLVKINDDGNFKVKLPLTHPQTVYLRMPNDRYDVFLEPKKEVFHYISNKDSFFMGDNALVNTDLQDLKDIKLMLSREVYKKIGEMSPNNYTKLCLELKEEVLNKLSTYQKDHLVSKKALQIKKAEIELEYYNMLLGYNMNRRSVAYQNEKAKSDKEKLPYKEFEVSESYYDFLPKDVLNNKLLTLSNSYYFFTNRLMYADIFKENRLPKLGKVELTKLLQKKGVEFTTDELNMVEFSKQVETPEMLAKEDKFNKDYGDLEQEFYRKYRTYFKDAGEFIKAQNQPKHHFILNLVDYFETKNIKISDEEVKLVEALNVLRTPAEIEDERLFNKEFANAIKTFYDKYKDYSSEIFRERLNAERDKKVQAFFGTEYSFLQDVMKTQTFSKKFEDYEVYGEEDLKTLQASLSTPFLNEYLAFCNTQTKEKIKRNKTKGGYTVHNVEKKEGDELFASMLKKFEGKVVYVDFWATWCGPCKSGIKRIAPLKAEMANDDVVFLYITNQTSPEGTWKNAIVDIKGEHYRVSADEWNYLSEKFKISGIPHYTLVNKEGEIVKPKMPHMDNTSLKRILKDELSK</sequence>
<evidence type="ECO:0000259" key="6">
    <source>
        <dbReference type="PROSITE" id="PS51352"/>
    </source>
</evidence>
<comment type="subcellular location">
    <subcellularLocation>
        <location evidence="1">Cell envelope</location>
    </subcellularLocation>
</comment>
<keyword evidence="3" id="KW-1015">Disulfide bond</keyword>
<dbReference type="AlphaFoldDB" id="A0A562YHI1"/>
<dbReference type="GO" id="GO:0030313">
    <property type="term" value="C:cell envelope"/>
    <property type="evidence" value="ECO:0007669"/>
    <property type="project" value="UniProtKB-SubCell"/>
</dbReference>
<dbReference type="PROSITE" id="PS51352">
    <property type="entry name" value="THIOREDOXIN_2"/>
    <property type="match status" value="1"/>
</dbReference>
<feature type="chain" id="PRO_5022812239" evidence="5">
    <location>
        <begin position="20"/>
        <end position="854"/>
    </location>
</feature>
<dbReference type="InterPro" id="IPR050553">
    <property type="entry name" value="Thioredoxin_ResA/DsbE_sf"/>
</dbReference>